<dbReference type="Pfam" id="PF21347">
    <property type="entry name" value="DUF3108_like"/>
    <property type="match status" value="1"/>
</dbReference>
<evidence type="ECO:0000259" key="2">
    <source>
        <dbReference type="Pfam" id="PF21347"/>
    </source>
</evidence>
<sequence>MTRSPLFAASVCALLPLLPPAAAHAQAPTAYDCTHPFGLYDNMEVVYQLQDADGKAAGTIRNRVVLLGSEQNKKQTITTNTVLLKSGLYDTKNRLLRLQDVTYLCRQDTSFTDGTSELNPESLRSFRDRRFAYAPVPLAWPNQPTVGSTLPGGGVTVQVSSTAVDIAQVYTRVQKRRITGTESVTTPAGTFECYKVESERESATAARADMVMRTVNRTVDYYSPAVGLVKTEVYGKNGKLEQVRLLTTINKTAAQPEQQLKVKEKYKSKKS</sequence>
<feature type="chain" id="PRO_5012353502" description="DUF3108 domain-containing protein" evidence="1">
    <location>
        <begin position="26"/>
        <end position="271"/>
    </location>
</feature>
<keyword evidence="4" id="KW-1185">Reference proteome</keyword>
<proteinExistence type="predicted"/>
<feature type="domain" description="DUF3108" evidence="2">
    <location>
        <begin position="45"/>
        <end position="242"/>
    </location>
</feature>
<reference evidence="4" key="1">
    <citation type="submission" date="2017-06" db="EMBL/GenBank/DDBJ databases">
        <authorList>
            <person name="Varghese N."/>
            <person name="Submissions S."/>
        </authorList>
    </citation>
    <scope>NUCLEOTIDE SEQUENCE [LARGE SCALE GENOMIC DNA]</scope>
    <source>
        <strain evidence="4">DSM 28041</strain>
    </source>
</reference>
<accession>A0A238VAC1</accession>
<dbReference type="Proteomes" id="UP000198310">
    <property type="component" value="Unassembled WGS sequence"/>
</dbReference>
<dbReference type="EMBL" id="FZNS01000001">
    <property type="protein sequence ID" value="SNR31138.1"/>
    <property type="molecule type" value="Genomic_DNA"/>
</dbReference>
<evidence type="ECO:0000313" key="4">
    <source>
        <dbReference type="Proteomes" id="UP000198310"/>
    </source>
</evidence>
<protein>
    <recommendedName>
        <fullName evidence="2">DUF3108 domain-containing protein</fullName>
    </recommendedName>
</protein>
<dbReference type="InterPro" id="IPR049279">
    <property type="entry name" value="DUF3108-like"/>
</dbReference>
<keyword evidence="1" id="KW-0732">Signal</keyword>
<dbReference type="RefSeq" id="WP_089331448.1">
    <property type="nucleotide sequence ID" value="NZ_FZNS01000001.1"/>
</dbReference>
<organism evidence="3 4">
    <name type="scientific">Hymenobacter mucosus</name>
    <dbReference type="NCBI Taxonomy" id="1411120"/>
    <lineage>
        <taxon>Bacteria</taxon>
        <taxon>Pseudomonadati</taxon>
        <taxon>Bacteroidota</taxon>
        <taxon>Cytophagia</taxon>
        <taxon>Cytophagales</taxon>
        <taxon>Hymenobacteraceae</taxon>
        <taxon>Hymenobacter</taxon>
    </lineage>
</organism>
<feature type="signal peptide" evidence="1">
    <location>
        <begin position="1"/>
        <end position="25"/>
    </location>
</feature>
<evidence type="ECO:0000256" key="1">
    <source>
        <dbReference type="SAM" id="SignalP"/>
    </source>
</evidence>
<dbReference type="Gene3D" id="2.40.360.20">
    <property type="match status" value="1"/>
</dbReference>
<name>A0A238VAC1_9BACT</name>
<evidence type="ECO:0000313" key="3">
    <source>
        <dbReference type="EMBL" id="SNR31138.1"/>
    </source>
</evidence>
<dbReference type="AlphaFoldDB" id="A0A238VAC1"/>
<gene>
    <name evidence="3" type="ORF">SAMN06269173_101342</name>
</gene>